<keyword evidence="4 7" id="KW-0812">Transmembrane</keyword>
<dbReference type="OrthoDB" id="9805999at2"/>
<evidence type="ECO:0000313" key="10">
    <source>
        <dbReference type="Proteomes" id="UP000061660"/>
    </source>
</evidence>
<dbReference type="InterPro" id="IPR000515">
    <property type="entry name" value="MetI-like"/>
</dbReference>
<evidence type="ECO:0000259" key="8">
    <source>
        <dbReference type="PROSITE" id="PS50928"/>
    </source>
</evidence>
<keyword evidence="5 7" id="KW-1133">Transmembrane helix</keyword>
<feature type="domain" description="ABC transmembrane type-1" evidence="8">
    <location>
        <begin position="20"/>
        <end position="218"/>
    </location>
</feature>
<dbReference type="NCBIfam" id="TIGR01726">
    <property type="entry name" value="HEQRo_perm_3TM"/>
    <property type="match status" value="1"/>
</dbReference>
<dbReference type="GO" id="GO:0022857">
    <property type="term" value="F:transmembrane transporter activity"/>
    <property type="evidence" value="ECO:0007669"/>
    <property type="project" value="InterPro"/>
</dbReference>
<comment type="similarity">
    <text evidence="7">Belongs to the binding-protein-dependent transport system permease family.</text>
</comment>
<dbReference type="RefSeq" id="WP_062410095.1">
    <property type="nucleotide sequence ID" value="NZ_CP013652.1"/>
</dbReference>
<evidence type="ECO:0000256" key="6">
    <source>
        <dbReference type="ARBA" id="ARBA00023136"/>
    </source>
</evidence>
<dbReference type="GO" id="GO:0006865">
    <property type="term" value="P:amino acid transport"/>
    <property type="evidence" value="ECO:0007669"/>
    <property type="project" value="TreeGrafter"/>
</dbReference>
<evidence type="ECO:0000313" key="9">
    <source>
        <dbReference type="EMBL" id="ALS24421.1"/>
    </source>
</evidence>
<evidence type="ECO:0000256" key="4">
    <source>
        <dbReference type="ARBA" id="ARBA00022692"/>
    </source>
</evidence>
<dbReference type="PANTHER" id="PTHR30614:SF45">
    <property type="entry name" value="L-CYSTINE TRANSPORT SYSTEM PERMEASE PROTEIN TCYL"/>
    <property type="match status" value="1"/>
</dbReference>
<dbReference type="PANTHER" id="PTHR30614">
    <property type="entry name" value="MEMBRANE COMPONENT OF AMINO ACID ABC TRANSPORTER"/>
    <property type="match status" value="1"/>
</dbReference>
<evidence type="ECO:0000256" key="7">
    <source>
        <dbReference type="RuleBase" id="RU363032"/>
    </source>
</evidence>
<keyword evidence="2 7" id="KW-0813">Transport</keyword>
<keyword evidence="10" id="KW-1185">Reference proteome</keyword>
<dbReference type="Gene3D" id="1.10.3720.10">
    <property type="entry name" value="MetI-like"/>
    <property type="match status" value="1"/>
</dbReference>
<reference evidence="10" key="1">
    <citation type="submission" date="2015-12" db="EMBL/GenBank/DDBJ databases">
        <title>Complete genome sequences of two moderately thermophilic Paenibacillus species.</title>
        <authorList>
            <person name="Butler R.III."/>
            <person name="Wang J."/>
            <person name="Stark B.C."/>
            <person name="Pombert J.-F."/>
        </authorList>
    </citation>
    <scope>NUCLEOTIDE SEQUENCE [LARGE SCALE GENOMIC DNA]</scope>
    <source>
        <strain evidence="10">32O-Y</strain>
    </source>
</reference>
<dbReference type="AlphaFoldDB" id="A0A0U2WAA5"/>
<evidence type="ECO:0000256" key="3">
    <source>
        <dbReference type="ARBA" id="ARBA00022475"/>
    </source>
</evidence>
<feature type="transmembrane region" description="Helical" evidence="7">
    <location>
        <begin position="20"/>
        <end position="44"/>
    </location>
</feature>
<feature type="transmembrane region" description="Helical" evidence="7">
    <location>
        <begin position="199"/>
        <end position="218"/>
    </location>
</feature>
<dbReference type="STRING" id="162209.IJ22_41240"/>
<keyword evidence="3" id="KW-1003">Cell membrane</keyword>
<dbReference type="InterPro" id="IPR010065">
    <property type="entry name" value="AA_ABC_transptr_permease_3TM"/>
</dbReference>
<dbReference type="CDD" id="cd06261">
    <property type="entry name" value="TM_PBP2"/>
    <property type="match status" value="1"/>
</dbReference>
<evidence type="ECO:0000256" key="2">
    <source>
        <dbReference type="ARBA" id="ARBA00022448"/>
    </source>
</evidence>
<proteinExistence type="inferred from homology"/>
<keyword evidence="6 7" id="KW-0472">Membrane</keyword>
<dbReference type="InterPro" id="IPR043429">
    <property type="entry name" value="ArtM/GltK/GlnP/TcyL/YhdX-like"/>
</dbReference>
<sequence>MKEFDASFIFRYWPQILPYLGATFSVVIASVIFGLIFGFLLAAAKLGKNKPARALAYGYTTILRCTPSVVLLFVVYYGLPELLMEWFGVDINDIHKGIFVIVTLSLLFAATMSEVMRSAYESIDKGQYEAAVCVGLTPVQAFRRIVLPQCFYVALPNFGNSVIALTKEGALAFTIGFIDITGKANLIVSLNMGAHSREIYLGLAIMYWLISFTLESILKKMEKWVGKGRRAVNSY</sequence>
<dbReference type="Pfam" id="PF00528">
    <property type="entry name" value="BPD_transp_1"/>
    <property type="match status" value="1"/>
</dbReference>
<name>A0A0U2WAA5_9BACL</name>
<dbReference type="KEGG" id="pnp:IJ22_41240"/>
<reference evidence="9 10" key="2">
    <citation type="journal article" date="2016" name="Genome Announc.">
        <title>Complete Genome Sequences of Two Interactive Moderate Thermophiles, Paenibacillus napthalenovorans 32O-Y and Paenibacillus sp. 32O-W.</title>
        <authorList>
            <person name="Butler R.R.III."/>
            <person name="Wang J."/>
            <person name="Stark B.C."/>
            <person name="Pombert J.F."/>
        </authorList>
    </citation>
    <scope>NUCLEOTIDE SEQUENCE [LARGE SCALE GENOMIC DNA]</scope>
    <source>
        <strain evidence="9 10">32O-Y</strain>
    </source>
</reference>
<dbReference type="PROSITE" id="PS50928">
    <property type="entry name" value="ABC_TM1"/>
    <property type="match status" value="1"/>
</dbReference>
<gene>
    <name evidence="9" type="ORF">IJ22_41240</name>
</gene>
<comment type="subcellular location">
    <subcellularLocation>
        <location evidence="1 7">Cell membrane</location>
        <topology evidence="1 7">Multi-pass membrane protein</topology>
    </subcellularLocation>
</comment>
<dbReference type="SUPFAM" id="SSF161098">
    <property type="entry name" value="MetI-like"/>
    <property type="match status" value="1"/>
</dbReference>
<dbReference type="GO" id="GO:0043190">
    <property type="term" value="C:ATP-binding cassette (ABC) transporter complex"/>
    <property type="evidence" value="ECO:0007669"/>
    <property type="project" value="InterPro"/>
</dbReference>
<dbReference type="InterPro" id="IPR035906">
    <property type="entry name" value="MetI-like_sf"/>
</dbReference>
<dbReference type="PATRIC" id="fig|162209.4.peg.4366"/>
<dbReference type="Proteomes" id="UP000061660">
    <property type="component" value="Chromosome"/>
</dbReference>
<feature type="transmembrane region" description="Helical" evidence="7">
    <location>
        <begin position="56"/>
        <end position="77"/>
    </location>
</feature>
<evidence type="ECO:0000256" key="1">
    <source>
        <dbReference type="ARBA" id="ARBA00004651"/>
    </source>
</evidence>
<accession>A0A0U2WAA5</accession>
<dbReference type="EMBL" id="CP013652">
    <property type="protein sequence ID" value="ALS24421.1"/>
    <property type="molecule type" value="Genomic_DNA"/>
</dbReference>
<evidence type="ECO:0000256" key="5">
    <source>
        <dbReference type="ARBA" id="ARBA00022989"/>
    </source>
</evidence>
<organism evidence="9 10">
    <name type="scientific">Paenibacillus naphthalenovorans</name>
    <dbReference type="NCBI Taxonomy" id="162209"/>
    <lineage>
        <taxon>Bacteria</taxon>
        <taxon>Bacillati</taxon>
        <taxon>Bacillota</taxon>
        <taxon>Bacilli</taxon>
        <taxon>Bacillales</taxon>
        <taxon>Paenibacillaceae</taxon>
        <taxon>Paenibacillus</taxon>
    </lineage>
</organism>
<feature type="transmembrane region" description="Helical" evidence="7">
    <location>
        <begin position="97"/>
        <end position="116"/>
    </location>
</feature>
<protein>
    <submittedName>
        <fullName evidence="9">Cysteine ABC transporter permease</fullName>
    </submittedName>
</protein>